<dbReference type="Proteomes" id="UP000033695">
    <property type="component" value="Unassembled WGS sequence"/>
</dbReference>
<keyword evidence="2" id="KW-1185">Reference proteome</keyword>
<dbReference type="STRING" id="1218508.JG29_12150"/>
<evidence type="ECO:0000313" key="2">
    <source>
        <dbReference type="Proteomes" id="UP000033695"/>
    </source>
</evidence>
<evidence type="ECO:0008006" key="3">
    <source>
        <dbReference type="Google" id="ProtNLM"/>
    </source>
</evidence>
<proteinExistence type="predicted"/>
<accession>A0A0F4KS28</accession>
<comment type="caution">
    <text evidence="1">The sequence shown here is derived from an EMBL/GenBank/DDBJ whole genome shotgun (WGS) entry which is preliminary data.</text>
</comment>
<dbReference type="SUPFAM" id="SSF52833">
    <property type="entry name" value="Thioredoxin-like"/>
    <property type="match status" value="1"/>
</dbReference>
<dbReference type="HOGENOM" id="CLU_093802_0_0_9"/>
<organism evidence="1 2">
    <name type="scientific">Bombilactobacillus mellis</name>
    <dbReference type="NCBI Taxonomy" id="1218508"/>
    <lineage>
        <taxon>Bacteria</taxon>
        <taxon>Bacillati</taxon>
        <taxon>Bacillota</taxon>
        <taxon>Bacilli</taxon>
        <taxon>Lactobacillales</taxon>
        <taxon>Lactobacillaceae</taxon>
        <taxon>Bombilactobacillus</taxon>
    </lineage>
</organism>
<name>A0A0F4KS28_9LACO</name>
<reference evidence="1 2" key="1">
    <citation type="submission" date="2014-12" db="EMBL/GenBank/DDBJ databases">
        <title>Comparative genomics of the lactic acid bacteria isolated from the honey bee gut.</title>
        <authorList>
            <person name="Ellegaard K.M."/>
            <person name="Tamarit D."/>
            <person name="Javelind E."/>
            <person name="Olofsson T."/>
            <person name="Andersson S.G."/>
            <person name="Vasquez A."/>
        </authorList>
    </citation>
    <scope>NUCLEOTIDE SEQUENCE [LARGE SCALE GENOMIC DNA]</scope>
    <source>
        <strain evidence="1 2">Hon2</strain>
    </source>
</reference>
<dbReference type="RefSeq" id="WP_045923058.1">
    <property type="nucleotide sequence ID" value="NZ_JAAEDY010000001.1"/>
</dbReference>
<sequence length="204" mass="23970">MWEIFIFVNPIGNRCLKTEKTIIQFTQQHKINAHFKFVALNNVYAVDDYILRNHLDIHNIALRNQITRSIHQATLYYTAATFQGNRKGRNFLMLLQDEINLKHYKFSTELVRFVARKVGLDWPTLVQDKNSQLISSQCQLDRNKAAQFEINATPAIVIYDYSNHLYEQGVLIKSCSPPQLLSYLNKLVKQDYQILRNQQLHMLE</sequence>
<dbReference type="EMBL" id="JXBZ01000008">
    <property type="protein sequence ID" value="KJY48804.1"/>
    <property type="molecule type" value="Genomic_DNA"/>
</dbReference>
<dbReference type="AlphaFoldDB" id="A0A0F4KS28"/>
<dbReference type="Gene3D" id="3.40.30.10">
    <property type="entry name" value="Glutaredoxin"/>
    <property type="match status" value="1"/>
</dbReference>
<dbReference type="Pfam" id="PF13743">
    <property type="entry name" value="Thioredoxin_5"/>
    <property type="match status" value="1"/>
</dbReference>
<dbReference type="OrthoDB" id="2156137at2"/>
<evidence type="ECO:0000313" key="1">
    <source>
        <dbReference type="EMBL" id="KJY48804.1"/>
    </source>
</evidence>
<dbReference type="InterPro" id="IPR036249">
    <property type="entry name" value="Thioredoxin-like_sf"/>
</dbReference>
<protein>
    <recommendedName>
        <fullName evidence="3">Dithiol-disulfide isomerase</fullName>
    </recommendedName>
</protein>
<gene>
    <name evidence="1" type="ORF">JG29_12150</name>
</gene>